<accession>A0A023B1D4</accession>
<keyword evidence="3" id="KW-1185">Reference proteome</keyword>
<keyword evidence="1" id="KW-1133">Transmembrane helix</keyword>
<dbReference type="RefSeq" id="XP_011132263.1">
    <property type="nucleotide sequence ID" value="XM_011133961.1"/>
</dbReference>
<proteinExistence type="predicted"/>
<evidence type="ECO:0000256" key="1">
    <source>
        <dbReference type="SAM" id="Phobius"/>
    </source>
</evidence>
<sequence length="391" mass="44496">MYFLNLETASQRRVSFLHQLQNATRVEPLQNWDSSNAWYHDLRAEQCTIKGELSLTLSHLSILNDNSEHSMFVFEDDSEVTMQRLDSPVLYGQSLADLGSLLEHVTDAYSQDSTAGTSEVGGKLSWTWPLHCQRTVLGYWLWPASTYEINQLAMLMNSLYLTEPVILKTNQRLLPFNEAIRPFVHYLPIYSTSFGAAGSVCLWYSKAAATETLRRTKVQLKTTGLFPGKTCAIDLVLNSLNSYTLWPSPTTTILPGTIADDGEYDIRNQLRSGANTHDNVHKLSYASNLKAVIEAYRFTQNKVRKQLQLQPELQLLSERLRNEGPGRTIHAFNAFQDQSNFICTSYLKALVEEAAAQPMFNYVWIFSALMLWALTEAILKLLPRRKRRKIS</sequence>
<feature type="transmembrane region" description="Helical" evidence="1">
    <location>
        <begin position="362"/>
        <end position="382"/>
    </location>
</feature>
<dbReference type="EMBL" id="AFNH02000991">
    <property type="protein sequence ID" value="EZG46754.1"/>
    <property type="molecule type" value="Genomic_DNA"/>
</dbReference>
<evidence type="ECO:0000313" key="3">
    <source>
        <dbReference type="Proteomes" id="UP000019763"/>
    </source>
</evidence>
<gene>
    <name evidence="2" type="ORF">GNI_133220</name>
</gene>
<organism evidence="2 3">
    <name type="scientific">Gregarina niphandrodes</name>
    <name type="common">Septate eugregarine</name>
    <dbReference type="NCBI Taxonomy" id="110365"/>
    <lineage>
        <taxon>Eukaryota</taxon>
        <taxon>Sar</taxon>
        <taxon>Alveolata</taxon>
        <taxon>Apicomplexa</taxon>
        <taxon>Conoidasida</taxon>
        <taxon>Gregarinasina</taxon>
        <taxon>Eugregarinorida</taxon>
        <taxon>Gregarinidae</taxon>
        <taxon>Gregarina</taxon>
    </lineage>
</organism>
<protein>
    <submittedName>
        <fullName evidence="2">Transmembrane protein</fullName>
    </submittedName>
</protein>
<comment type="caution">
    <text evidence="2">The sequence shown here is derived from an EMBL/GenBank/DDBJ whole genome shotgun (WGS) entry which is preliminary data.</text>
</comment>
<dbReference type="GeneID" id="22914685"/>
<keyword evidence="1" id="KW-0472">Membrane</keyword>
<dbReference type="AlphaFoldDB" id="A0A023B1D4"/>
<reference evidence="2" key="1">
    <citation type="submission" date="2013-12" db="EMBL/GenBank/DDBJ databases">
        <authorList>
            <person name="Omoto C.K."/>
            <person name="Sibley D."/>
            <person name="Venepally P."/>
            <person name="Hadjithomas M."/>
            <person name="Karamycheva S."/>
            <person name="Brunk B."/>
            <person name="Roos D."/>
            <person name="Caler E."/>
            <person name="Lorenzi H."/>
        </authorList>
    </citation>
    <scope>NUCLEOTIDE SEQUENCE</scope>
</reference>
<evidence type="ECO:0000313" key="2">
    <source>
        <dbReference type="EMBL" id="EZG46754.1"/>
    </source>
</evidence>
<dbReference type="VEuPathDB" id="CryptoDB:GNI_133220"/>
<keyword evidence="1 2" id="KW-0812">Transmembrane</keyword>
<dbReference type="Proteomes" id="UP000019763">
    <property type="component" value="Unassembled WGS sequence"/>
</dbReference>
<name>A0A023B1D4_GRENI</name>